<sequence>MVKTEARTCYTKSKKYRGRCYFKHQISNCKTICKWEKFMYGRCSCGVGFCFRRCVDPLPPPPPCDGGEGGGNGGVGGGGEEGGGDESGEAHSFSSTKQE</sequence>
<gene>
    <name evidence="2" type="ORF">Slati_2964100</name>
</gene>
<dbReference type="Gene3D" id="3.30.30.10">
    <property type="entry name" value="Knottin, scorpion toxin-like"/>
    <property type="match status" value="1"/>
</dbReference>
<accession>A0AAW2VFH3</accession>
<feature type="compositionally biased region" description="Gly residues" evidence="1">
    <location>
        <begin position="66"/>
        <end position="81"/>
    </location>
</feature>
<comment type="caution">
    <text evidence="2">The sequence shown here is derived from an EMBL/GenBank/DDBJ whole genome shotgun (WGS) entry which is preliminary data.</text>
</comment>
<organism evidence="2">
    <name type="scientific">Sesamum latifolium</name>
    <dbReference type="NCBI Taxonomy" id="2727402"/>
    <lineage>
        <taxon>Eukaryota</taxon>
        <taxon>Viridiplantae</taxon>
        <taxon>Streptophyta</taxon>
        <taxon>Embryophyta</taxon>
        <taxon>Tracheophyta</taxon>
        <taxon>Spermatophyta</taxon>
        <taxon>Magnoliopsida</taxon>
        <taxon>eudicotyledons</taxon>
        <taxon>Gunneridae</taxon>
        <taxon>Pentapetalae</taxon>
        <taxon>asterids</taxon>
        <taxon>lamiids</taxon>
        <taxon>Lamiales</taxon>
        <taxon>Pedaliaceae</taxon>
        <taxon>Sesamum</taxon>
    </lineage>
</organism>
<reference evidence="2" key="2">
    <citation type="journal article" date="2024" name="Plant">
        <title>Genomic evolution and insights into agronomic trait innovations of Sesamum species.</title>
        <authorList>
            <person name="Miao H."/>
            <person name="Wang L."/>
            <person name="Qu L."/>
            <person name="Liu H."/>
            <person name="Sun Y."/>
            <person name="Le M."/>
            <person name="Wang Q."/>
            <person name="Wei S."/>
            <person name="Zheng Y."/>
            <person name="Lin W."/>
            <person name="Duan Y."/>
            <person name="Cao H."/>
            <person name="Xiong S."/>
            <person name="Wang X."/>
            <person name="Wei L."/>
            <person name="Li C."/>
            <person name="Ma Q."/>
            <person name="Ju M."/>
            <person name="Zhao R."/>
            <person name="Li G."/>
            <person name="Mu C."/>
            <person name="Tian Q."/>
            <person name="Mei H."/>
            <person name="Zhang T."/>
            <person name="Gao T."/>
            <person name="Zhang H."/>
        </authorList>
    </citation>
    <scope>NUCLEOTIDE SEQUENCE</scope>
    <source>
        <strain evidence="2">KEN1</strain>
    </source>
</reference>
<dbReference type="AlphaFoldDB" id="A0AAW2VFH3"/>
<evidence type="ECO:0000256" key="1">
    <source>
        <dbReference type="SAM" id="MobiDB-lite"/>
    </source>
</evidence>
<reference evidence="2" key="1">
    <citation type="submission" date="2020-06" db="EMBL/GenBank/DDBJ databases">
        <authorList>
            <person name="Li T."/>
            <person name="Hu X."/>
            <person name="Zhang T."/>
            <person name="Song X."/>
            <person name="Zhang H."/>
            <person name="Dai N."/>
            <person name="Sheng W."/>
            <person name="Hou X."/>
            <person name="Wei L."/>
        </authorList>
    </citation>
    <scope>NUCLEOTIDE SEQUENCE</scope>
    <source>
        <strain evidence="2">KEN1</strain>
        <tissue evidence="2">Leaf</tissue>
    </source>
</reference>
<evidence type="ECO:0000313" key="2">
    <source>
        <dbReference type="EMBL" id="KAL0427893.1"/>
    </source>
</evidence>
<protein>
    <submittedName>
        <fullName evidence="2">Uncharacterized protein</fullName>
    </submittedName>
</protein>
<dbReference type="EMBL" id="JACGWN010000010">
    <property type="protein sequence ID" value="KAL0427893.1"/>
    <property type="molecule type" value="Genomic_DNA"/>
</dbReference>
<proteinExistence type="predicted"/>
<name>A0AAW2VFH3_9LAMI</name>
<dbReference type="InterPro" id="IPR036574">
    <property type="entry name" value="Scorpion_toxin-like_sf"/>
</dbReference>
<feature type="region of interest" description="Disordered" evidence="1">
    <location>
        <begin position="65"/>
        <end position="99"/>
    </location>
</feature>